<evidence type="ECO:0000256" key="1">
    <source>
        <dbReference type="SAM" id="SignalP"/>
    </source>
</evidence>
<evidence type="ECO:0000313" key="3">
    <source>
        <dbReference type="EMBL" id="MBT1697967.1"/>
    </source>
</evidence>
<sequence length="215" mass="23752">MVKNSINLLIVTATLLLSGSATAQIMLGAKAGANLYDNYQSGSKYYVSKPHTGFHVGVYGDYLISSEMSVRAEALFSTRGSYLSEYVNGERIDYEQQASYIDIPVSLSYRVMPAVSVHAGVLSSLFVDEFRSITKNSGGFGLPDNDQLKSYERWQFGALAGASYNFTLMDHGLEAGARMSVALTNTHEPVRQARASRDPKFMMIQLYLAYNIFTF</sequence>
<accession>A0AAP2DMR5</accession>
<dbReference type="EMBL" id="JAHESF010000012">
    <property type="protein sequence ID" value="MBT1697967.1"/>
    <property type="molecule type" value="Genomic_DNA"/>
</dbReference>
<dbReference type="AlphaFoldDB" id="A0AAP2DMR5"/>
<evidence type="ECO:0000313" key="4">
    <source>
        <dbReference type="Proteomes" id="UP001319200"/>
    </source>
</evidence>
<keyword evidence="4" id="KW-1185">Reference proteome</keyword>
<feature type="signal peptide" evidence="1">
    <location>
        <begin position="1"/>
        <end position="23"/>
    </location>
</feature>
<dbReference type="Pfam" id="PF13568">
    <property type="entry name" value="OMP_b-brl_2"/>
    <property type="match status" value="1"/>
</dbReference>
<dbReference type="InterPro" id="IPR025665">
    <property type="entry name" value="Beta-barrel_OMP_2"/>
</dbReference>
<proteinExistence type="predicted"/>
<name>A0AAP2DMR5_9BACT</name>
<dbReference type="Proteomes" id="UP001319200">
    <property type="component" value="Unassembled WGS sequence"/>
</dbReference>
<keyword evidence="1" id="KW-0732">Signal</keyword>
<feature type="chain" id="PRO_5042942381" evidence="1">
    <location>
        <begin position="24"/>
        <end position="215"/>
    </location>
</feature>
<organism evidence="3 4">
    <name type="scientific">Chryseosolibacter histidini</name>
    <dbReference type="NCBI Taxonomy" id="2782349"/>
    <lineage>
        <taxon>Bacteria</taxon>
        <taxon>Pseudomonadati</taxon>
        <taxon>Bacteroidota</taxon>
        <taxon>Cytophagia</taxon>
        <taxon>Cytophagales</taxon>
        <taxon>Chryseotaleaceae</taxon>
        <taxon>Chryseosolibacter</taxon>
    </lineage>
</organism>
<gene>
    <name evidence="3" type="ORF">KK083_13825</name>
</gene>
<comment type="caution">
    <text evidence="3">The sequence shown here is derived from an EMBL/GenBank/DDBJ whole genome shotgun (WGS) entry which is preliminary data.</text>
</comment>
<protein>
    <submittedName>
        <fullName evidence="3">Outer membrane beta-barrel protein</fullName>
    </submittedName>
</protein>
<reference evidence="3 4" key="1">
    <citation type="submission" date="2021-05" db="EMBL/GenBank/DDBJ databases">
        <title>A Polyphasic approach of four new species of the genus Ohtaekwangia: Ohtaekwangia histidinii sp. nov., Ohtaekwangia cretensis sp. nov., Ohtaekwangia indiensis sp. nov., Ohtaekwangia reichenbachii sp. nov. from diverse environment.</title>
        <authorList>
            <person name="Octaviana S."/>
        </authorList>
    </citation>
    <scope>NUCLEOTIDE SEQUENCE [LARGE SCALE GENOMIC DNA]</scope>
    <source>
        <strain evidence="3 4">PWU4</strain>
    </source>
</reference>
<evidence type="ECO:0000259" key="2">
    <source>
        <dbReference type="Pfam" id="PF13568"/>
    </source>
</evidence>
<feature type="domain" description="Outer membrane protein beta-barrel" evidence="2">
    <location>
        <begin position="25"/>
        <end position="187"/>
    </location>
</feature>